<comment type="caution">
    <text evidence="2">The sequence shown here is derived from an EMBL/GenBank/DDBJ whole genome shotgun (WGS) entry which is preliminary data.</text>
</comment>
<reference evidence="2 3" key="1">
    <citation type="submission" date="2018-06" db="EMBL/GenBank/DDBJ databases">
        <title>Genome of strain Polynucleobacter sp. FUKU-NW-11.</title>
        <authorList>
            <person name="Hahn M.W."/>
        </authorList>
    </citation>
    <scope>NUCLEOTIDE SEQUENCE [LARGE SCALE GENOMIC DNA]</scope>
    <source>
        <strain evidence="3">FUKU-NW11</strain>
    </source>
</reference>
<accession>A0ABX9FA59</accession>
<dbReference type="RefSeq" id="WP_112237341.1">
    <property type="nucleotide sequence ID" value="NZ_QMCH01000002.1"/>
</dbReference>
<feature type="domain" description="Glycosyltransferase 2-like" evidence="1">
    <location>
        <begin position="84"/>
        <end position="244"/>
    </location>
</feature>
<dbReference type="EMBL" id="QMCH01000002">
    <property type="protein sequence ID" value="RAZ42806.1"/>
    <property type="molecule type" value="Genomic_DNA"/>
</dbReference>
<dbReference type="InterPro" id="IPR029044">
    <property type="entry name" value="Nucleotide-diphossugar_trans"/>
</dbReference>
<dbReference type="Pfam" id="PF00535">
    <property type="entry name" value="Glycos_transf_2"/>
    <property type="match status" value="2"/>
</dbReference>
<dbReference type="Proteomes" id="UP000251072">
    <property type="component" value="Unassembled WGS sequence"/>
</dbReference>
<dbReference type="Gene3D" id="3.90.550.10">
    <property type="entry name" value="Spore Coat Polysaccharide Biosynthesis Protein SpsA, Chain A"/>
    <property type="match status" value="2"/>
</dbReference>
<keyword evidence="3" id="KW-1185">Reference proteome</keyword>
<sequence>MIKAFRLIFQKARNPANFSKLFLRALGIIRLEGLNGIRIRLAATQETAILGYQQWINLHENLDLGSEAFIKLKIDCLNCPPLMSVLMPTCDSNIAWLKEAIHSVQKQLYPYWELCIADDASSNPEVKSLLHECSQKDSRIKVTYCQDQLGISGATNTALGMANGQWIVLLDHDDIISKDALYHIAMAADANQSLSLIYSDEDRIDPDGVRSGPYFKGGWNPDLFYSQNFISHLGAYKKDLVDKIGGFRVGFEGSQDYDLALRCIEILESNQIYHIPRVLYHWRSHEKSFSCQHSAISKNAAVKALNDHLSRRAINAHAVAVNAGYRVIYELPLDKPLVTLIIPTHNRIDLLQRAVSSILEKTTYLNYELIIIDHRSDEADSLAYFNQISSIENIRVMRVDEPFNFSKFNNQAVNVSNGSIVGLLNNDIEVISPDWLNEMVSLAIQDGVGAVGARLWYPDDTLQHGGVILGYGPSRIAGHIHGMSRENQGYFGRAELIQNFSAVTAACLLVKKSVYLAVGGLDENLPVDYNDVDFCLRLIKLGYRNIWTPYAELYHYEHGTRGKPLNSQKSSQLILDMNYMRHRWGDYLIKDPLYSTNLNLDVAFRLASPPTTPGANKCTEYE</sequence>
<dbReference type="InterPro" id="IPR001173">
    <property type="entry name" value="Glyco_trans_2-like"/>
</dbReference>
<dbReference type="CDD" id="cd04184">
    <property type="entry name" value="GT2_RfbC_Mx_like"/>
    <property type="match status" value="1"/>
</dbReference>
<protein>
    <submittedName>
        <fullName evidence="2">Glycosyltransferase family 2 protein</fullName>
    </submittedName>
</protein>
<proteinExistence type="predicted"/>
<dbReference type="PANTHER" id="PTHR43179:SF7">
    <property type="entry name" value="RHAMNOSYLTRANSFERASE WBBL"/>
    <property type="match status" value="1"/>
</dbReference>
<gene>
    <name evidence="2" type="ORF">DP176_02965</name>
</gene>
<feature type="domain" description="Glycosyltransferase 2-like" evidence="1">
    <location>
        <begin position="340"/>
        <end position="463"/>
    </location>
</feature>
<evidence type="ECO:0000259" key="1">
    <source>
        <dbReference type="Pfam" id="PF00535"/>
    </source>
</evidence>
<dbReference type="SUPFAM" id="SSF53448">
    <property type="entry name" value="Nucleotide-diphospho-sugar transferases"/>
    <property type="match status" value="2"/>
</dbReference>
<name>A0ABX9FA59_9BURK</name>
<dbReference type="PANTHER" id="PTHR43179">
    <property type="entry name" value="RHAMNOSYLTRANSFERASE WBBL"/>
    <property type="match status" value="1"/>
</dbReference>
<evidence type="ECO:0000313" key="2">
    <source>
        <dbReference type="EMBL" id="RAZ42806.1"/>
    </source>
</evidence>
<organism evidence="2 3">
    <name type="scientific">Polynucleobacter paneuropaeus</name>
    <dbReference type="NCBI Taxonomy" id="2527775"/>
    <lineage>
        <taxon>Bacteria</taxon>
        <taxon>Pseudomonadati</taxon>
        <taxon>Pseudomonadota</taxon>
        <taxon>Betaproteobacteria</taxon>
        <taxon>Burkholderiales</taxon>
        <taxon>Burkholderiaceae</taxon>
        <taxon>Polynucleobacter</taxon>
    </lineage>
</organism>
<evidence type="ECO:0000313" key="3">
    <source>
        <dbReference type="Proteomes" id="UP000251072"/>
    </source>
</evidence>